<dbReference type="RefSeq" id="WP_386058479.1">
    <property type="nucleotide sequence ID" value="NZ_JBHTKL010000002.1"/>
</dbReference>
<feature type="transmembrane region" description="Helical" evidence="1">
    <location>
        <begin position="7"/>
        <end position="26"/>
    </location>
</feature>
<keyword evidence="1" id="KW-0812">Transmembrane</keyword>
<proteinExistence type="predicted"/>
<keyword evidence="1" id="KW-0472">Membrane</keyword>
<evidence type="ECO:0000313" key="3">
    <source>
        <dbReference type="Proteomes" id="UP001596990"/>
    </source>
</evidence>
<reference evidence="3" key="1">
    <citation type="journal article" date="2019" name="Int. J. Syst. Evol. Microbiol.">
        <title>The Global Catalogue of Microorganisms (GCM) 10K type strain sequencing project: providing services to taxonomists for standard genome sequencing and annotation.</title>
        <authorList>
            <consortium name="The Broad Institute Genomics Platform"/>
            <consortium name="The Broad Institute Genome Sequencing Center for Infectious Disease"/>
            <person name="Wu L."/>
            <person name="Ma J."/>
        </authorList>
    </citation>
    <scope>NUCLEOTIDE SEQUENCE [LARGE SCALE GENOMIC DNA]</scope>
    <source>
        <strain evidence="3">CCUG 56607</strain>
    </source>
</reference>
<evidence type="ECO:0000313" key="2">
    <source>
        <dbReference type="EMBL" id="MFD1019132.1"/>
    </source>
</evidence>
<gene>
    <name evidence="2" type="ORF">ACFQ2J_08000</name>
</gene>
<comment type="caution">
    <text evidence="2">The sequence shown here is derived from an EMBL/GenBank/DDBJ whole genome shotgun (WGS) entry which is preliminary data.</text>
</comment>
<dbReference type="EMBL" id="JBHTKL010000002">
    <property type="protein sequence ID" value="MFD1019132.1"/>
    <property type="molecule type" value="Genomic_DNA"/>
</dbReference>
<keyword evidence="1" id="KW-1133">Transmembrane helix</keyword>
<keyword evidence="3" id="KW-1185">Reference proteome</keyword>
<dbReference type="Proteomes" id="UP001596990">
    <property type="component" value="Unassembled WGS sequence"/>
</dbReference>
<sequence>MSRAKKLMTTGIILVIVTIFLIYWFYLAEPGPFLKEQEVLNQVNETFAEADAETIQDIRFVEDGYVFAPHISGAGDYGYSLWEWKHNKWKLVRIDTIGEPMIWKLDPSDPSTYHIIWNFHPDDQAASMKMYALRRRGYHISMGVENYSPAIQMSTDVTFDATYGTRPVPKQWSHLMKATAESQADQHSIFSFGSMFQNPTFQLRYTLYKQDGTVTFPKHSVNGHGYSMGSDTLLDYMPSIEESELDRLY</sequence>
<organism evidence="2 3">
    <name type="scientific">Thalassobacillus hwangdonensis</name>
    <dbReference type="NCBI Taxonomy" id="546108"/>
    <lineage>
        <taxon>Bacteria</taxon>
        <taxon>Bacillati</taxon>
        <taxon>Bacillota</taxon>
        <taxon>Bacilli</taxon>
        <taxon>Bacillales</taxon>
        <taxon>Bacillaceae</taxon>
        <taxon>Thalassobacillus</taxon>
    </lineage>
</organism>
<accession>A0ABW3KZ32</accession>
<name>A0ABW3KZ32_9BACI</name>
<protein>
    <submittedName>
        <fullName evidence="2">Uncharacterized protein</fullName>
    </submittedName>
</protein>
<evidence type="ECO:0000256" key="1">
    <source>
        <dbReference type="SAM" id="Phobius"/>
    </source>
</evidence>